<dbReference type="Gene3D" id="3.90.1200.10">
    <property type="match status" value="1"/>
</dbReference>
<dbReference type="InterPro" id="IPR004119">
    <property type="entry name" value="EcKL"/>
</dbReference>
<evidence type="ECO:0000313" key="2">
    <source>
        <dbReference type="EMBL" id="KAL1140742.1"/>
    </source>
</evidence>
<dbReference type="SUPFAM" id="SSF56112">
    <property type="entry name" value="Protein kinase-like (PK-like)"/>
    <property type="match status" value="1"/>
</dbReference>
<accession>A0ABD0Z846</accession>
<dbReference type="PANTHER" id="PTHR11012:SF56">
    <property type="entry name" value="CHK KINASE-LIKE DOMAIN-CONTAINING PROTEIN-RELATED"/>
    <property type="match status" value="1"/>
</dbReference>
<evidence type="ECO:0000313" key="3">
    <source>
        <dbReference type="Proteomes" id="UP001558652"/>
    </source>
</evidence>
<protein>
    <recommendedName>
        <fullName evidence="1">CHK kinase-like domain-containing protein</fullName>
    </recommendedName>
</protein>
<dbReference type="PANTHER" id="PTHR11012">
    <property type="entry name" value="PROTEIN KINASE-LIKE DOMAIN-CONTAINING"/>
    <property type="match status" value="1"/>
</dbReference>
<dbReference type="Pfam" id="PF02958">
    <property type="entry name" value="EcKL"/>
    <property type="match status" value="1"/>
</dbReference>
<name>A0ABD0Z846_9HEMI</name>
<dbReference type="InterPro" id="IPR015897">
    <property type="entry name" value="CHK_kinase-like"/>
</dbReference>
<proteinExistence type="predicted"/>
<dbReference type="InterPro" id="IPR011009">
    <property type="entry name" value="Kinase-like_dom_sf"/>
</dbReference>
<evidence type="ECO:0000259" key="1">
    <source>
        <dbReference type="SMART" id="SM00587"/>
    </source>
</evidence>
<organism evidence="2 3">
    <name type="scientific">Ranatra chinensis</name>
    <dbReference type="NCBI Taxonomy" id="642074"/>
    <lineage>
        <taxon>Eukaryota</taxon>
        <taxon>Metazoa</taxon>
        <taxon>Ecdysozoa</taxon>
        <taxon>Arthropoda</taxon>
        <taxon>Hexapoda</taxon>
        <taxon>Insecta</taxon>
        <taxon>Pterygota</taxon>
        <taxon>Neoptera</taxon>
        <taxon>Paraneoptera</taxon>
        <taxon>Hemiptera</taxon>
        <taxon>Heteroptera</taxon>
        <taxon>Panheteroptera</taxon>
        <taxon>Nepomorpha</taxon>
        <taxon>Nepidae</taxon>
        <taxon>Ranatrinae</taxon>
        <taxon>Ranatra</taxon>
    </lineage>
</organism>
<comment type="caution">
    <text evidence="2">The sequence shown here is derived from an EMBL/GenBank/DDBJ whole genome shotgun (WGS) entry which is preliminary data.</text>
</comment>
<sequence length="317" mass="37160">MYHEVLPLMRDLMEEFGDDSESLWAQCYDYEPYDRIVLEDLRGLGYKMLDRRKPVTREHASVVMKALGKFHAMSVVLKERDKLNTIDFKESIHTSGIEHVQSYHNVALITMAEAIKDNWGDEWSSYPNVLRNLVDTTIPKLAEDFKLDPKGFNVLNHGDCWRNNIMFKHINDEDVPTGVRFVDFQMCYYSTYIYDLQYFVTSSLTPQVRDDHLDTLLEDYRKSVVLWLTRMGRHTDDVPTPQKIREDFDKSLHLALIMAATNLTFMIPPKEQRPNFVQFVRQMPRKAVKLSTKTYSGPLYRQRAEYILKLCKDAGVI</sequence>
<keyword evidence="3" id="KW-1185">Reference proteome</keyword>
<gene>
    <name evidence="2" type="ORF">AAG570_000672</name>
</gene>
<dbReference type="EMBL" id="JBFDAA010000001">
    <property type="protein sequence ID" value="KAL1140742.1"/>
    <property type="molecule type" value="Genomic_DNA"/>
</dbReference>
<dbReference type="AlphaFoldDB" id="A0ABD0Z846"/>
<dbReference type="SMART" id="SM00587">
    <property type="entry name" value="CHK"/>
    <property type="match status" value="1"/>
</dbReference>
<feature type="domain" description="CHK kinase-like" evidence="1">
    <location>
        <begin position="36"/>
        <end position="230"/>
    </location>
</feature>
<dbReference type="Proteomes" id="UP001558652">
    <property type="component" value="Unassembled WGS sequence"/>
</dbReference>
<reference evidence="2 3" key="1">
    <citation type="submission" date="2024-07" db="EMBL/GenBank/DDBJ databases">
        <title>Chromosome-level genome assembly of the water stick insect Ranatra chinensis (Heteroptera: Nepidae).</title>
        <authorList>
            <person name="Liu X."/>
        </authorList>
    </citation>
    <scope>NUCLEOTIDE SEQUENCE [LARGE SCALE GENOMIC DNA]</scope>
    <source>
        <strain evidence="2">Cailab_2021Rc</strain>
        <tissue evidence="2">Muscle</tissue>
    </source>
</reference>